<organism evidence="12 13">
    <name type="scientific">Aldrovandia affinis</name>
    <dbReference type="NCBI Taxonomy" id="143900"/>
    <lineage>
        <taxon>Eukaryota</taxon>
        <taxon>Metazoa</taxon>
        <taxon>Chordata</taxon>
        <taxon>Craniata</taxon>
        <taxon>Vertebrata</taxon>
        <taxon>Euteleostomi</taxon>
        <taxon>Actinopterygii</taxon>
        <taxon>Neopterygii</taxon>
        <taxon>Teleostei</taxon>
        <taxon>Notacanthiformes</taxon>
        <taxon>Halosauridae</taxon>
        <taxon>Aldrovandia</taxon>
    </lineage>
</organism>
<feature type="region of interest" description="Disordered" evidence="8">
    <location>
        <begin position="244"/>
        <end position="402"/>
    </location>
</feature>
<dbReference type="GO" id="GO:0007271">
    <property type="term" value="P:synaptic transmission, cholinergic"/>
    <property type="evidence" value="ECO:0007669"/>
    <property type="project" value="TreeGrafter"/>
</dbReference>
<protein>
    <recommendedName>
        <fullName evidence="11">Resistance to inhibitors of cholinesterase protein 3 N-terminal domain-containing protein</fullName>
    </recommendedName>
</protein>
<evidence type="ECO:0000256" key="4">
    <source>
        <dbReference type="ARBA" id="ARBA00022824"/>
    </source>
</evidence>
<accession>A0AAD7WRC8</accession>
<keyword evidence="3 9" id="KW-0812">Transmembrane</keyword>
<comment type="similarity">
    <text evidence="2">Belongs to the ric-3 family.</text>
</comment>
<dbReference type="GO" id="GO:0034394">
    <property type="term" value="P:protein localization to cell surface"/>
    <property type="evidence" value="ECO:0007669"/>
    <property type="project" value="TreeGrafter"/>
</dbReference>
<evidence type="ECO:0000256" key="5">
    <source>
        <dbReference type="ARBA" id="ARBA00022989"/>
    </source>
</evidence>
<keyword evidence="10" id="KW-0732">Signal</keyword>
<feature type="transmembrane region" description="Helical" evidence="9">
    <location>
        <begin position="90"/>
        <end position="111"/>
    </location>
</feature>
<evidence type="ECO:0000313" key="12">
    <source>
        <dbReference type="EMBL" id="KAJ8406437.1"/>
    </source>
</evidence>
<evidence type="ECO:0000256" key="1">
    <source>
        <dbReference type="ARBA" id="ARBA00004586"/>
    </source>
</evidence>
<feature type="compositionally biased region" description="Acidic residues" evidence="8">
    <location>
        <begin position="324"/>
        <end position="347"/>
    </location>
</feature>
<keyword evidence="4" id="KW-0256">Endoplasmic reticulum</keyword>
<dbReference type="AlphaFoldDB" id="A0AAD7WRC8"/>
<feature type="domain" description="Resistance to inhibitors of cholinesterase protein 3 N-terminal" evidence="11">
    <location>
        <begin position="15"/>
        <end position="162"/>
    </location>
</feature>
<dbReference type="InterPro" id="IPR032763">
    <property type="entry name" value="RIC3_N"/>
</dbReference>
<feature type="coiled-coil region" evidence="7">
    <location>
        <begin position="136"/>
        <end position="163"/>
    </location>
</feature>
<evidence type="ECO:0000256" key="7">
    <source>
        <dbReference type="SAM" id="Coils"/>
    </source>
</evidence>
<feature type="signal peptide" evidence="10">
    <location>
        <begin position="1"/>
        <end position="29"/>
    </location>
</feature>
<feature type="chain" id="PRO_5042079012" description="Resistance to inhibitors of cholinesterase protein 3 N-terminal domain-containing protein" evidence="10">
    <location>
        <begin position="30"/>
        <end position="402"/>
    </location>
</feature>
<keyword evidence="5 9" id="KW-1133">Transmembrane helix</keyword>
<proteinExistence type="inferred from homology"/>
<gene>
    <name evidence="12" type="ORF">AAFF_G00300110</name>
</gene>
<keyword evidence="7" id="KW-0175">Coiled coil</keyword>
<evidence type="ECO:0000256" key="9">
    <source>
        <dbReference type="SAM" id="Phobius"/>
    </source>
</evidence>
<dbReference type="InterPro" id="IPR026160">
    <property type="entry name" value="Ric3"/>
</dbReference>
<dbReference type="GO" id="GO:0043025">
    <property type="term" value="C:neuronal cell body"/>
    <property type="evidence" value="ECO:0007669"/>
    <property type="project" value="TreeGrafter"/>
</dbReference>
<dbReference type="GO" id="GO:0045202">
    <property type="term" value="C:synapse"/>
    <property type="evidence" value="ECO:0007669"/>
    <property type="project" value="GOC"/>
</dbReference>
<comment type="caution">
    <text evidence="12">The sequence shown here is derived from an EMBL/GenBank/DDBJ whole genome shotgun (WGS) entry which is preliminary data.</text>
</comment>
<feature type="compositionally biased region" description="Basic and acidic residues" evidence="8">
    <location>
        <begin position="376"/>
        <end position="385"/>
    </location>
</feature>
<evidence type="ECO:0000256" key="10">
    <source>
        <dbReference type="SAM" id="SignalP"/>
    </source>
</evidence>
<dbReference type="Pfam" id="PF15361">
    <property type="entry name" value="RIC3"/>
    <property type="match status" value="1"/>
</dbReference>
<evidence type="ECO:0000256" key="3">
    <source>
        <dbReference type="ARBA" id="ARBA00022692"/>
    </source>
</evidence>
<keyword evidence="6 9" id="KW-0472">Membrane</keyword>
<dbReference type="GO" id="GO:0005789">
    <property type="term" value="C:endoplasmic reticulum membrane"/>
    <property type="evidence" value="ECO:0007669"/>
    <property type="project" value="UniProtKB-SubCell"/>
</dbReference>
<dbReference type="EMBL" id="JAINUG010000043">
    <property type="protein sequence ID" value="KAJ8406437.1"/>
    <property type="molecule type" value="Genomic_DNA"/>
</dbReference>
<evidence type="ECO:0000313" key="13">
    <source>
        <dbReference type="Proteomes" id="UP001221898"/>
    </source>
</evidence>
<comment type="subcellular location">
    <subcellularLocation>
        <location evidence="1">Endoplasmic reticulum membrane</location>
    </subcellularLocation>
</comment>
<dbReference type="PANTHER" id="PTHR21723">
    <property type="entry name" value="RESISTANCE TO INHIBITORS OF CHOLINESTERASE PROTEIN 3 RIC3"/>
    <property type="match status" value="1"/>
</dbReference>
<sequence length="402" mass="45447">MSMSTFQKVTLVSCLVLCVSLLLPKMLLSRGKKEVGQPEVGPGRFPPMMHRQQMPDGQWGAGSPYSRAHNAEAIAKAKGGGIGGGGKSNLMGQIIPIYGFGILLYILYILFKITSKGNIAKPENRFPALKSENLKRKITDYELEQLQEKLRETEEVMERIVSKAGHSPDRVKSVSVEHEEKLLRQLKEITRVMQEGKLIEGMDGASPEMEAEEASYTEDWEGYPEETYPQYEEPCCRQRYDTIVLEDPKTELPTPEEVAERMEGEEPEGAEPCLPQAPPQDGEGERAGPLRQAGKQISFSEQMDVYRYPGESAYDNKEDKERMEEEEEEEEEEEQMEEEEEEEDPVVEAESLTFSCQPPQLEDVEAEEEVSCMGEPQERDRRGESDALTELGLTALRKRSKK</sequence>
<dbReference type="GO" id="GO:0043005">
    <property type="term" value="C:neuron projection"/>
    <property type="evidence" value="ECO:0007669"/>
    <property type="project" value="TreeGrafter"/>
</dbReference>
<evidence type="ECO:0000256" key="8">
    <source>
        <dbReference type="SAM" id="MobiDB-lite"/>
    </source>
</evidence>
<evidence type="ECO:0000259" key="11">
    <source>
        <dbReference type="Pfam" id="PF15361"/>
    </source>
</evidence>
<keyword evidence="13" id="KW-1185">Reference proteome</keyword>
<feature type="compositionally biased region" description="Basic and acidic residues" evidence="8">
    <location>
        <begin position="314"/>
        <end position="323"/>
    </location>
</feature>
<evidence type="ECO:0000256" key="2">
    <source>
        <dbReference type="ARBA" id="ARBA00008538"/>
    </source>
</evidence>
<name>A0AAD7WRC8_9TELE</name>
<dbReference type="PANTHER" id="PTHR21723:SF3">
    <property type="entry name" value="PROTEIN RIC-3"/>
    <property type="match status" value="1"/>
</dbReference>
<evidence type="ECO:0000256" key="6">
    <source>
        <dbReference type="ARBA" id="ARBA00023136"/>
    </source>
</evidence>
<dbReference type="Proteomes" id="UP001221898">
    <property type="component" value="Unassembled WGS sequence"/>
</dbReference>
<reference evidence="12" key="1">
    <citation type="journal article" date="2023" name="Science">
        <title>Genome structures resolve the early diversification of teleost fishes.</title>
        <authorList>
            <person name="Parey E."/>
            <person name="Louis A."/>
            <person name="Montfort J."/>
            <person name="Bouchez O."/>
            <person name="Roques C."/>
            <person name="Iampietro C."/>
            <person name="Lluch J."/>
            <person name="Castinel A."/>
            <person name="Donnadieu C."/>
            <person name="Desvignes T."/>
            <person name="Floi Bucao C."/>
            <person name="Jouanno E."/>
            <person name="Wen M."/>
            <person name="Mejri S."/>
            <person name="Dirks R."/>
            <person name="Jansen H."/>
            <person name="Henkel C."/>
            <person name="Chen W.J."/>
            <person name="Zahm M."/>
            <person name="Cabau C."/>
            <person name="Klopp C."/>
            <person name="Thompson A.W."/>
            <person name="Robinson-Rechavi M."/>
            <person name="Braasch I."/>
            <person name="Lecointre G."/>
            <person name="Bobe J."/>
            <person name="Postlethwait J.H."/>
            <person name="Berthelot C."/>
            <person name="Roest Crollius H."/>
            <person name="Guiguen Y."/>
        </authorList>
    </citation>
    <scope>NUCLEOTIDE SEQUENCE</scope>
    <source>
        <strain evidence="12">NC1722</strain>
    </source>
</reference>